<evidence type="ECO:0000259" key="16">
    <source>
        <dbReference type="PROSITE" id="PS50125"/>
    </source>
</evidence>
<evidence type="ECO:0000256" key="1">
    <source>
        <dbReference type="ARBA" id="ARBA00004479"/>
    </source>
</evidence>
<keyword evidence="11 13" id="KW-0456">Lyase</keyword>
<dbReference type="Gene3D" id="1.10.510.10">
    <property type="entry name" value="Transferase(Phosphotransferase) domain 1"/>
    <property type="match status" value="1"/>
</dbReference>
<comment type="subcellular location">
    <subcellularLocation>
        <location evidence="1">Membrane</location>
        <topology evidence="1">Single-pass type I membrane protein</topology>
    </subcellularLocation>
</comment>
<dbReference type="InterPro" id="IPR001245">
    <property type="entry name" value="Ser-Thr/Tyr_kinase_cat_dom"/>
</dbReference>
<evidence type="ECO:0000256" key="11">
    <source>
        <dbReference type="ARBA" id="ARBA00023239"/>
    </source>
</evidence>
<dbReference type="InterPro" id="IPR000719">
    <property type="entry name" value="Prot_kinase_dom"/>
</dbReference>
<dbReference type="PANTHER" id="PTHR11920:SF507">
    <property type="entry name" value="GUANYLATE CYCLASE"/>
    <property type="match status" value="1"/>
</dbReference>
<keyword evidence="8" id="KW-0472">Membrane</keyword>
<sequence>MRPNTQRDINTRPNQEHVDQLCLADPEWPVRSSGAPGTSSPGTVHPPYLHSSTSTISTQQYIHHIYTAVHPPYLHSSTSTISTQQYIHHIYTAVHPPYLHSSTSTISTQQYIHHIYTAVHPPYLHSSTSTISTQQYIHHIYTAVHPPYLHSSTSTISTQHGDSAGAQAWCESTTCPSDPSLADQTNCCVHHVNVHSCPMAETDLVTNGLCGPWIPAQGSIFTHSDVMVGSVLAGNWTSVISGLYQVGLTSLIAHFKIAGMHLAVEKTTEVLPKTVCGDDNCEVEQGENCDNCPADCGQCPLEDGEITLIAVAGLLVVLAVCSVAGYFKYQRRKLLWDESWIVAACDIVEDGGLGGLAGSTLSLARSRTSVNAASNARHGNGLHLHITSLAMAKQLFGTVATVHGNRVHVKRVHKRNFQLTKQIRVEIRHIRSLDHPNLCRFMGGCVEPGNVCILYEYCPKGSLSDVIQNDSLPLNWSFRLSLVTDVARGMAFLHKNKLVHGHLKSSNCVVDDRWVCKVTDFGLKEYRREDEEKDPDVMIERMRKATVDRVYVAPEDDTYGQEEAENVSADWKPCLPDLPTKGGNPASDDVCPSPREYRLLIGQCWAEIADDRPTFDSIRRALHRLNPNKLSPVDMMLAMMANYQQHLESVVEERTKDLQVEKERSDHLLHSMLPRQVADHLRQGECVKAEQFESCTIYFSDIVGFTTISAQSTPLQVVALLNKLYTTFDAVIEMYHVYKVETIGDAYMVVSGVPDCIEDHARHVALMSLDLVRQSRAFSIPHMPGEQLRIRVGLHSGSVCAGVVGTKMPRYCLFGDTVNTASRMESTGEAYKIHISDATYQELHRFGEFTFEHRGTIAVKVGKGDMVTWWLTGTAASSETVVGNL</sequence>
<proteinExistence type="inferred from homology"/>
<protein>
    <recommendedName>
        <fullName evidence="2 14">Guanylate cyclase</fullName>
        <ecNumber evidence="2 14">4.6.1.2</ecNumber>
    </recommendedName>
</protein>
<dbReference type="PROSITE" id="PS50125">
    <property type="entry name" value="GUANYLATE_CYCLASE_2"/>
    <property type="match status" value="1"/>
</dbReference>
<feature type="domain" description="Guanylate cyclase" evidence="16">
    <location>
        <begin position="696"/>
        <end position="825"/>
    </location>
</feature>
<evidence type="ECO:0000256" key="3">
    <source>
        <dbReference type="ARBA" id="ARBA00022692"/>
    </source>
</evidence>
<dbReference type="InterPro" id="IPR011645">
    <property type="entry name" value="HNOB_dom_associated"/>
</dbReference>
<dbReference type="InterPro" id="IPR018297">
    <property type="entry name" value="A/G_cyclase_CS"/>
</dbReference>
<evidence type="ECO:0000259" key="15">
    <source>
        <dbReference type="PROSITE" id="PS50011"/>
    </source>
</evidence>
<keyword evidence="12 14" id="KW-0141">cGMP biosynthesis</keyword>
<evidence type="ECO:0000256" key="8">
    <source>
        <dbReference type="ARBA" id="ARBA00023136"/>
    </source>
</evidence>
<evidence type="ECO:0000256" key="14">
    <source>
        <dbReference type="RuleBase" id="RU003431"/>
    </source>
</evidence>
<dbReference type="EC" id="4.6.1.2" evidence="2 14"/>
<comment type="caution">
    <text evidence="17">The sequence shown here is derived from an EMBL/GenBank/DDBJ whole genome shotgun (WGS) entry which is preliminary data.</text>
</comment>
<dbReference type="Proteomes" id="UP001519460">
    <property type="component" value="Unassembled WGS sequence"/>
</dbReference>
<evidence type="ECO:0000256" key="7">
    <source>
        <dbReference type="ARBA" id="ARBA00023134"/>
    </source>
</evidence>
<reference evidence="17 18" key="1">
    <citation type="journal article" date="2023" name="Sci. Data">
        <title>Genome assembly of the Korean intertidal mud-creeper Batillaria attramentaria.</title>
        <authorList>
            <person name="Patra A.K."/>
            <person name="Ho P.T."/>
            <person name="Jun S."/>
            <person name="Lee S.J."/>
            <person name="Kim Y."/>
            <person name="Won Y.J."/>
        </authorList>
    </citation>
    <scope>NUCLEOTIDE SEQUENCE [LARGE SCALE GENOMIC DNA]</scope>
    <source>
        <strain evidence="17">Wonlab-2016</strain>
    </source>
</reference>
<gene>
    <name evidence="17" type="ORF">BaRGS_00019707</name>
</gene>
<dbReference type="Pfam" id="PF07701">
    <property type="entry name" value="HNOBA"/>
    <property type="match status" value="1"/>
</dbReference>
<dbReference type="SUPFAM" id="SSF56112">
    <property type="entry name" value="Protein kinase-like (PK-like)"/>
    <property type="match status" value="1"/>
</dbReference>
<dbReference type="PROSITE" id="PS00452">
    <property type="entry name" value="GUANYLATE_CYCLASE_1"/>
    <property type="match status" value="1"/>
</dbReference>
<dbReference type="AlphaFoldDB" id="A0ABD0KPG8"/>
<accession>A0ABD0KPG8</accession>
<dbReference type="Pfam" id="PF07714">
    <property type="entry name" value="PK_Tyr_Ser-Thr"/>
    <property type="match status" value="1"/>
</dbReference>
<dbReference type="Gene3D" id="3.30.70.1230">
    <property type="entry name" value="Nucleotide cyclase"/>
    <property type="match status" value="1"/>
</dbReference>
<keyword evidence="4" id="KW-0732">Signal</keyword>
<name>A0ABD0KPG8_9CAEN</name>
<dbReference type="InterPro" id="IPR050401">
    <property type="entry name" value="Cyclic_nucleotide_synthase"/>
</dbReference>
<evidence type="ECO:0000256" key="6">
    <source>
        <dbReference type="ARBA" id="ARBA00022989"/>
    </source>
</evidence>
<dbReference type="SUPFAM" id="SSF55073">
    <property type="entry name" value="Nucleotide cyclase"/>
    <property type="match status" value="1"/>
</dbReference>
<dbReference type="InterPro" id="IPR029787">
    <property type="entry name" value="Nucleotide_cyclase"/>
</dbReference>
<dbReference type="EMBL" id="JACVVK020000143">
    <property type="protein sequence ID" value="KAK7489046.1"/>
    <property type="molecule type" value="Genomic_DNA"/>
</dbReference>
<evidence type="ECO:0000313" key="17">
    <source>
        <dbReference type="EMBL" id="KAK7489046.1"/>
    </source>
</evidence>
<dbReference type="PROSITE" id="PS50011">
    <property type="entry name" value="PROTEIN_KINASE_DOM"/>
    <property type="match status" value="1"/>
</dbReference>
<keyword evidence="9" id="KW-0675">Receptor</keyword>
<dbReference type="GO" id="GO:0004383">
    <property type="term" value="F:guanylate cyclase activity"/>
    <property type="evidence" value="ECO:0007669"/>
    <property type="project" value="UniProtKB-EC"/>
</dbReference>
<evidence type="ECO:0000256" key="9">
    <source>
        <dbReference type="ARBA" id="ARBA00023170"/>
    </source>
</evidence>
<evidence type="ECO:0000256" key="10">
    <source>
        <dbReference type="ARBA" id="ARBA00023180"/>
    </source>
</evidence>
<evidence type="ECO:0000256" key="2">
    <source>
        <dbReference type="ARBA" id="ARBA00012202"/>
    </source>
</evidence>
<keyword evidence="10" id="KW-0325">Glycoprotein</keyword>
<keyword evidence="6" id="KW-1133">Transmembrane helix</keyword>
<organism evidence="17 18">
    <name type="scientific">Batillaria attramentaria</name>
    <dbReference type="NCBI Taxonomy" id="370345"/>
    <lineage>
        <taxon>Eukaryota</taxon>
        <taxon>Metazoa</taxon>
        <taxon>Spiralia</taxon>
        <taxon>Lophotrochozoa</taxon>
        <taxon>Mollusca</taxon>
        <taxon>Gastropoda</taxon>
        <taxon>Caenogastropoda</taxon>
        <taxon>Sorbeoconcha</taxon>
        <taxon>Cerithioidea</taxon>
        <taxon>Batillariidae</taxon>
        <taxon>Batillaria</taxon>
    </lineage>
</organism>
<comment type="similarity">
    <text evidence="13">Belongs to the adenylyl cyclase class-4/guanylyl cyclase family.</text>
</comment>
<keyword evidence="3" id="KW-0812">Transmembrane</keyword>
<keyword evidence="5" id="KW-0547">Nucleotide-binding</keyword>
<dbReference type="PANTHER" id="PTHR11920">
    <property type="entry name" value="GUANYLYL CYCLASE"/>
    <property type="match status" value="1"/>
</dbReference>
<keyword evidence="18" id="KW-1185">Reference proteome</keyword>
<dbReference type="InterPro" id="IPR011009">
    <property type="entry name" value="Kinase-like_dom_sf"/>
</dbReference>
<dbReference type="CDD" id="cd07302">
    <property type="entry name" value="CHD"/>
    <property type="match status" value="1"/>
</dbReference>
<comment type="catalytic activity">
    <reaction evidence="14">
        <text>GTP = 3',5'-cyclic GMP + diphosphate</text>
        <dbReference type="Rhea" id="RHEA:13665"/>
        <dbReference type="ChEBI" id="CHEBI:33019"/>
        <dbReference type="ChEBI" id="CHEBI:37565"/>
        <dbReference type="ChEBI" id="CHEBI:57746"/>
        <dbReference type="EC" id="4.6.1.2"/>
    </reaction>
</comment>
<dbReference type="GO" id="GO:0005525">
    <property type="term" value="F:GTP binding"/>
    <property type="evidence" value="ECO:0007669"/>
    <property type="project" value="UniProtKB-KW"/>
</dbReference>
<evidence type="ECO:0000256" key="12">
    <source>
        <dbReference type="ARBA" id="ARBA00023293"/>
    </source>
</evidence>
<evidence type="ECO:0000256" key="5">
    <source>
        <dbReference type="ARBA" id="ARBA00022741"/>
    </source>
</evidence>
<keyword evidence="7" id="KW-0342">GTP-binding</keyword>
<dbReference type="SMART" id="SM00044">
    <property type="entry name" value="CYCc"/>
    <property type="match status" value="1"/>
</dbReference>
<dbReference type="GO" id="GO:0016020">
    <property type="term" value="C:membrane"/>
    <property type="evidence" value="ECO:0007669"/>
    <property type="project" value="UniProtKB-SubCell"/>
</dbReference>
<dbReference type="FunFam" id="3.30.70.1230:FF:000004">
    <property type="entry name" value="Guanylate cyclase"/>
    <property type="match status" value="1"/>
</dbReference>
<feature type="domain" description="Protein kinase" evidence="15">
    <location>
        <begin position="385"/>
        <end position="673"/>
    </location>
</feature>
<evidence type="ECO:0000256" key="4">
    <source>
        <dbReference type="ARBA" id="ARBA00022729"/>
    </source>
</evidence>
<evidence type="ECO:0000313" key="18">
    <source>
        <dbReference type="Proteomes" id="UP001519460"/>
    </source>
</evidence>
<dbReference type="InterPro" id="IPR001054">
    <property type="entry name" value="A/G_cyclase"/>
</dbReference>
<evidence type="ECO:0000256" key="13">
    <source>
        <dbReference type="RuleBase" id="RU000405"/>
    </source>
</evidence>
<dbReference type="Pfam" id="PF00211">
    <property type="entry name" value="Guanylate_cyc"/>
    <property type="match status" value="1"/>
</dbReference>